<protein>
    <submittedName>
        <fullName evidence="4">G11984 protein</fullName>
    </submittedName>
</protein>
<dbReference type="InterPro" id="IPR036396">
    <property type="entry name" value="Cyt_P450_sf"/>
</dbReference>
<evidence type="ECO:0000256" key="2">
    <source>
        <dbReference type="ARBA" id="ARBA00010617"/>
    </source>
</evidence>
<dbReference type="Gene3D" id="1.10.630.10">
    <property type="entry name" value="Cytochrome P450"/>
    <property type="match status" value="1"/>
</dbReference>
<organism evidence="4 5">
    <name type="scientific">Coccomyxa viridis</name>
    <dbReference type="NCBI Taxonomy" id="1274662"/>
    <lineage>
        <taxon>Eukaryota</taxon>
        <taxon>Viridiplantae</taxon>
        <taxon>Chlorophyta</taxon>
        <taxon>core chlorophytes</taxon>
        <taxon>Trebouxiophyceae</taxon>
        <taxon>Trebouxiophyceae incertae sedis</taxon>
        <taxon>Coccomyxaceae</taxon>
        <taxon>Coccomyxa</taxon>
    </lineage>
</organism>
<proteinExistence type="inferred from homology"/>
<dbReference type="PRINTS" id="PR00385">
    <property type="entry name" value="P450"/>
</dbReference>
<evidence type="ECO:0000313" key="4">
    <source>
        <dbReference type="EMBL" id="CAL5228790.1"/>
    </source>
</evidence>
<dbReference type="PANTHER" id="PTHR24305">
    <property type="entry name" value="CYTOCHROME P450"/>
    <property type="match status" value="1"/>
</dbReference>
<keyword evidence="3" id="KW-0349">Heme</keyword>
<dbReference type="PROSITE" id="PS00086">
    <property type="entry name" value="CYTOCHROME_P450"/>
    <property type="match status" value="1"/>
</dbReference>
<gene>
    <name evidence="4" type="primary">g11984</name>
    <name evidence="4" type="ORF">VP750_LOCUS10696</name>
</gene>
<dbReference type="SUPFAM" id="SSF48264">
    <property type="entry name" value="Cytochrome P450"/>
    <property type="match status" value="1"/>
</dbReference>
<dbReference type="Proteomes" id="UP001497392">
    <property type="component" value="Unassembled WGS sequence"/>
</dbReference>
<accession>A0ABP1GBV9</accession>
<keyword evidence="3" id="KW-0560">Oxidoreductase</keyword>
<keyword evidence="3" id="KW-0479">Metal-binding</keyword>
<dbReference type="InterPro" id="IPR002401">
    <property type="entry name" value="Cyt_P450_E_grp-I"/>
</dbReference>
<keyword evidence="5" id="KW-1185">Reference proteome</keyword>
<dbReference type="InterPro" id="IPR050121">
    <property type="entry name" value="Cytochrome_P450_monoxygenase"/>
</dbReference>
<reference evidence="4 5" key="1">
    <citation type="submission" date="2024-06" db="EMBL/GenBank/DDBJ databases">
        <authorList>
            <person name="Kraege A."/>
            <person name="Thomma B."/>
        </authorList>
    </citation>
    <scope>NUCLEOTIDE SEQUENCE [LARGE SCALE GENOMIC DNA]</scope>
</reference>
<evidence type="ECO:0000313" key="5">
    <source>
        <dbReference type="Proteomes" id="UP001497392"/>
    </source>
</evidence>
<dbReference type="Pfam" id="PF00067">
    <property type="entry name" value="p450"/>
    <property type="match status" value="1"/>
</dbReference>
<name>A0ABP1GBV9_9CHLO</name>
<keyword evidence="3" id="KW-0503">Monooxygenase</keyword>
<keyword evidence="3" id="KW-0408">Iron</keyword>
<evidence type="ECO:0000256" key="1">
    <source>
        <dbReference type="ARBA" id="ARBA00001971"/>
    </source>
</evidence>
<sequence>MASDSLARLQRIVGPLPSGFPPGPSTDVAIDFLRSPLAFIDSLTQQYGPTVGLKLGGEHVVLTGDPVISRQVLIDQATVFVKEGTAFFPGSSLAGNGLLVSDGATWQRQRQLSNPAFRSSAIKTCAKAMTDCTSALVNESWRHSGCRDVYADLNALTLKITTQALFGDDLPPAEGVKVTGAIQKAFEYFAGRAALGFIIPEWLPTPDNQQYSEAVRQLDSVVYSIIDSRRAQLAASSSQVSQQCLLDQLLLSRDDQGEGMGRRALRDELMTLLVAGQETSAILLAWACAYLAHHPEQQERAASEARQVFGDELQGTGDVSQAPYLQAVVLETLRLRPPAYIVGRCAARTVRLGAFNLPAGTTVLVSPWVLHRDRNRWQDPEAFQPERWLPLLETKSYMSELSGLGSNGAYVPFGAGPRNCIGTGFAMLEAVLVLARSLAAVRFRTVPGSSFPRADPRITLRPSEVPLLIEKV</sequence>
<dbReference type="PANTHER" id="PTHR24305:SF166">
    <property type="entry name" value="CYTOCHROME P450 12A4, MITOCHONDRIAL-RELATED"/>
    <property type="match status" value="1"/>
</dbReference>
<evidence type="ECO:0000256" key="3">
    <source>
        <dbReference type="RuleBase" id="RU000461"/>
    </source>
</evidence>
<comment type="caution">
    <text evidence="4">The sequence shown here is derived from an EMBL/GenBank/DDBJ whole genome shotgun (WGS) entry which is preliminary data.</text>
</comment>
<comment type="similarity">
    <text evidence="2 3">Belongs to the cytochrome P450 family.</text>
</comment>
<dbReference type="InterPro" id="IPR017972">
    <property type="entry name" value="Cyt_P450_CS"/>
</dbReference>
<dbReference type="EMBL" id="CAXHTA020000019">
    <property type="protein sequence ID" value="CAL5228790.1"/>
    <property type="molecule type" value="Genomic_DNA"/>
</dbReference>
<comment type="cofactor">
    <cofactor evidence="1">
        <name>heme</name>
        <dbReference type="ChEBI" id="CHEBI:30413"/>
    </cofactor>
</comment>
<dbReference type="PRINTS" id="PR00463">
    <property type="entry name" value="EP450I"/>
</dbReference>
<dbReference type="InterPro" id="IPR001128">
    <property type="entry name" value="Cyt_P450"/>
</dbReference>